<evidence type="ECO:0000256" key="11">
    <source>
        <dbReference type="ARBA" id="ARBA00023098"/>
    </source>
</evidence>
<evidence type="ECO:0000256" key="14">
    <source>
        <dbReference type="ARBA" id="ARBA00023264"/>
    </source>
</evidence>
<evidence type="ECO:0000256" key="13">
    <source>
        <dbReference type="ARBA" id="ARBA00023209"/>
    </source>
</evidence>
<keyword evidence="10 19" id="KW-1133">Transmembrane helix</keyword>
<keyword evidence="14" id="KW-1208">Phospholipid metabolism</keyword>
<dbReference type="eggNOG" id="COG0818">
    <property type="taxonomic scope" value="Bacteria"/>
</dbReference>
<evidence type="ECO:0000256" key="6">
    <source>
        <dbReference type="ARBA" id="ARBA00022692"/>
    </source>
</evidence>
<proteinExistence type="inferred from homology"/>
<dbReference type="Gene3D" id="1.10.287.3610">
    <property type="match status" value="1"/>
</dbReference>
<accession>A0A0A1ZG60</accession>
<dbReference type="OrthoDB" id="9789934at2"/>
<evidence type="ECO:0000256" key="8">
    <source>
        <dbReference type="ARBA" id="ARBA00022777"/>
    </source>
</evidence>
<name>A0A0A1ZG60_PROMR</name>
<organism evidence="20 21">
    <name type="scientific">Prochlorococcus marinus str. GP2</name>
    <dbReference type="NCBI Taxonomy" id="59925"/>
    <lineage>
        <taxon>Bacteria</taxon>
        <taxon>Bacillati</taxon>
        <taxon>Cyanobacteriota</taxon>
        <taxon>Cyanophyceae</taxon>
        <taxon>Synechococcales</taxon>
        <taxon>Prochlorococcaceae</taxon>
        <taxon>Prochlorococcus</taxon>
    </lineage>
</organism>
<evidence type="ECO:0000256" key="19">
    <source>
        <dbReference type="SAM" id="Phobius"/>
    </source>
</evidence>
<feature type="transmembrane region" description="Helical" evidence="19">
    <location>
        <begin position="42"/>
        <end position="59"/>
    </location>
</feature>
<comment type="cofactor">
    <cofactor evidence="18">
        <name>Mg(2+)</name>
        <dbReference type="ChEBI" id="CHEBI:18420"/>
    </cofactor>
    <text evidence="18">Mn(2+), Zn(2+), Cd(2+) and Co(2+) support activity to lesser extents.</text>
</comment>
<dbReference type="AlphaFoldDB" id="A0A0A1ZG60"/>
<keyword evidence="7 17" id="KW-0547">Nucleotide-binding</keyword>
<evidence type="ECO:0000313" key="21">
    <source>
        <dbReference type="Proteomes" id="UP000030598"/>
    </source>
</evidence>
<feature type="transmembrane region" description="Helical" evidence="19">
    <location>
        <begin position="66"/>
        <end position="90"/>
    </location>
</feature>
<feature type="transmembrane region" description="Helical" evidence="19">
    <location>
        <begin position="110"/>
        <end position="129"/>
    </location>
</feature>
<dbReference type="GO" id="GO:0008654">
    <property type="term" value="P:phospholipid biosynthetic process"/>
    <property type="evidence" value="ECO:0007669"/>
    <property type="project" value="UniProtKB-KW"/>
</dbReference>
<sequence length="139" mass="15504">MDKKINSLKNRRESYKTSSNVLISFKYAFSGISYVLKTSRNFKIQLIFAVTSLMIGFLLKISQINYVILIAAIMSVLILEVLNTSLESIVDLVVKKEFSSLAKISKDTSAGAVLLASINSVIIAVYIFVPKIKVLFEFI</sequence>
<evidence type="ECO:0000256" key="9">
    <source>
        <dbReference type="ARBA" id="ARBA00022840"/>
    </source>
</evidence>
<feature type="transmembrane region" description="Helical" evidence="19">
    <location>
        <begin position="20"/>
        <end position="36"/>
    </location>
</feature>
<feature type="active site" description="Proton acceptor" evidence="15">
    <location>
        <position position="80"/>
    </location>
</feature>
<dbReference type="GO" id="GO:0004143">
    <property type="term" value="F:ATP-dependent diacylglycerol kinase activity"/>
    <property type="evidence" value="ECO:0007669"/>
    <property type="project" value="UniProtKB-EC"/>
</dbReference>
<dbReference type="EMBL" id="JNAH01000003">
    <property type="protein sequence ID" value="KGF88420.1"/>
    <property type="molecule type" value="Genomic_DNA"/>
</dbReference>
<keyword evidence="13" id="KW-0594">Phospholipid biosynthesis</keyword>
<evidence type="ECO:0000256" key="1">
    <source>
        <dbReference type="ARBA" id="ARBA00004651"/>
    </source>
</evidence>
<feature type="binding site" evidence="17">
    <location>
        <position position="87"/>
    </location>
    <ligand>
        <name>ATP</name>
        <dbReference type="ChEBI" id="CHEBI:30616"/>
    </ligand>
</feature>
<evidence type="ECO:0000256" key="16">
    <source>
        <dbReference type="PIRSR" id="PIRSR600829-2"/>
    </source>
</evidence>
<keyword evidence="4" id="KW-0444">Lipid biosynthesis</keyword>
<dbReference type="RefSeq" id="WP_032523955.1">
    <property type="nucleotide sequence ID" value="NZ_CP138934.1"/>
</dbReference>
<dbReference type="InterPro" id="IPR000829">
    <property type="entry name" value="DAGK"/>
</dbReference>
<comment type="caution">
    <text evidence="20">The sequence shown here is derived from an EMBL/GenBank/DDBJ whole genome shotgun (WGS) entry which is preliminary data.</text>
</comment>
<keyword evidence="5 20" id="KW-0808">Transferase</keyword>
<evidence type="ECO:0000256" key="10">
    <source>
        <dbReference type="ARBA" id="ARBA00022989"/>
    </source>
</evidence>
<keyword evidence="18" id="KW-0479">Metal-binding</keyword>
<evidence type="ECO:0000256" key="18">
    <source>
        <dbReference type="PIRSR" id="PIRSR600829-4"/>
    </source>
</evidence>
<evidence type="ECO:0000256" key="4">
    <source>
        <dbReference type="ARBA" id="ARBA00022516"/>
    </source>
</evidence>
<evidence type="ECO:0000313" key="20">
    <source>
        <dbReference type="EMBL" id="KGF88420.1"/>
    </source>
</evidence>
<dbReference type="CDD" id="cd14265">
    <property type="entry name" value="UDPK_IM_like"/>
    <property type="match status" value="1"/>
</dbReference>
<dbReference type="PANTHER" id="PTHR34299:SF1">
    <property type="entry name" value="DIACYLGLYCEROL KINASE"/>
    <property type="match status" value="1"/>
</dbReference>
<evidence type="ECO:0000256" key="5">
    <source>
        <dbReference type="ARBA" id="ARBA00022679"/>
    </source>
</evidence>
<feature type="binding site" evidence="18">
    <location>
        <position position="87"/>
    </location>
    <ligand>
        <name>a divalent metal cation</name>
        <dbReference type="ChEBI" id="CHEBI:60240"/>
    </ligand>
</feature>
<keyword evidence="8 20" id="KW-0418">Kinase</keyword>
<dbReference type="GO" id="GO:0046872">
    <property type="term" value="F:metal ion binding"/>
    <property type="evidence" value="ECO:0007669"/>
    <property type="project" value="UniProtKB-KW"/>
</dbReference>
<evidence type="ECO:0000256" key="3">
    <source>
        <dbReference type="ARBA" id="ARBA00022475"/>
    </source>
</evidence>
<comment type="similarity">
    <text evidence="2">Belongs to the bacterial diacylglycerol kinase family.</text>
</comment>
<keyword evidence="12 19" id="KW-0472">Membrane</keyword>
<keyword evidence="6 19" id="KW-0812">Transmembrane</keyword>
<keyword evidence="3" id="KW-1003">Cell membrane</keyword>
<reference evidence="21" key="1">
    <citation type="journal article" date="2014" name="Sci. Data">
        <title>Genomes of diverse isolates of the marine cyanobacterium Prochlorococcus.</title>
        <authorList>
            <person name="Biller S."/>
            <person name="Berube P."/>
            <person name="Thompson J."/>
            <person name="Kelly L."/>
            <person name="Roggensack S."/>
            <person name="Awad L."/>
            <person name="Roache-Johnson K."/>
            <person name="Ding H."/>
            <person name="Giovannoni S.J."/>
            <person name="Moore L.R."/>
            <person name="Chisholm S.W."/>
        </authorList>
    </citation>
    <scope>NUCLEOTIDE SEQUENCE [LARGE SCALE GENOMIC DNA]</scope>
    <source>
        <strain evidence="21">GP2</strain>
    </source>
</reference>
<dbReference type="InterPro" id="IPR033717">
    <property type="entry name" value="UDPK"/>
</dbReference>
<evidence type="ECO:0000256" key="2">
    <source>
        <dbReference type="ARBA" id="ARBA00005967"/>
    </source>
</evidence>
<evidence type="ECO:0000256" key="7">
    <source>
        <dbReference type="ARBA" id="ARBA00022741"/>
    </source>
</evidence>
<feature type="binding site" evidence="16">
    <location>
        <position position="80"/>
    </location>
    <ligand>
        <name>substrate</name>
    </ligand>
</feature>
<dbReference type="Pfam" id="PF01219">
    <property type="entry name" value="DAGK_prokar"/>
    <property type="match status" value="1"/>
</dbReference>
<feature type="binding site" evidence="17">
    <location>
        <begin position="106"/>
        <end position="107"/>
    </location>
    <ligand>
        <name>ATP</name>
        <dbReference type="ChEBI" id="CHEBI:30616"/>
    </ligand>
</feature>
<dbReference type="Proteomes" id="UP000030598">
    <property type="component" value="Unassembled WGS sequence"/>
</dbReference>
<feature type="binding site" evidence="17">
    <location>
        <position position="27"/>
    </location>
    <ligand>
        <name>ATP</name>
        <dbReference type="ChEBI" id="CHEBI:30616"/>
    </ligand>
</feature>
<dbReference type="EC" id="2.7.1.107" evidence="20"/>
<keyword evidence="9 17" id="KW-0067">ATP-binding</keyword>
<dbReference type="PROSITE" id="PS01069">
    <property type="entry name" value="DAGK_PROKAR"/>
    <property type="match status" value="1"/>
</dbReference>
<dbReference type="GO" id="GO:0005524">
    <property type="term" value="F:ATP binding"/>
    <property type="evidence" value="ECO:0007669"/>
    <property type="project" value="UniProtKB-KW"/>
</dbReference>
<evidence type="ECO:0000256" key="15">
    <source>
        <dbReference type="PIRSR" id="PIRSR600829-1"/>
    </source>
</evidence>
<dbReference type="GO" id="GO:0005886">
    <property type="term" value="C:plasma membrane"/>
    <property type="evidence" value="ECO:0007669"/>
    <property type="project" value="UniProtKB-SubCell"/>
</dbReference>
<comment type="subcellular location">
    <subcellularLocation>
        <location evidence="1">Cell membrane</location>
        <topology evidence="1">Multi-pass membrane protein</topology>
    </subcellularLocation>
</comment>
<evidence type="ECO:0000256" key="17">
    <source>
        <dbReference type="PIRSR" id="PIRSR600829-3"/>
    </source>
</evidence>
<protein>
    <submittedName>
        <fullName evidence="20">Diacylglycerol kinase</fullName>
        <ecNumber evidence="20">2.7.1.107</ecNumber>
    </submittedName>
</protein>
<keyword evidence="11" id="KW-0443">Lipid metabolism</keyword>
<dbReference type="InterPro" id="IPR036945">
    <property type="entry name" value="DAGK_sf"/>
</dbReference>
<evidence type="ECO:0000256" key="12">
    <source>
        <dbReference type="ARBA" id="ARBA00023136"/>
    </source>
</evidence>
<dbReference type="STRING" id="59925.EU91_0353"/>
<dbReference type="PANTHER" id="PTHR34299">
    <property type="entry name" value="DIACYLGLYCEROL KINASE"/>
    <property type="match status" value="1"/>
</dbReference>
<keyword evidence="18" id="KW-0460">Magnesium</keyword>
<gene>
    <name evidence="20" type="ORF">EU91_0353</name>
</gene>